<comment type="catalytic activity">
    <reaction evidence="10">
        <text>5-aminomethyl-2-thiouridine(34) in tRNA + S-adenosyl-L-methionine = 5-methylaminomethyl-2-thiouridine(34) in tRNA + S-adenosyl-L-homocysteine + H(+)</text>
        <dbReference type="Rhea" id="RHEA:19569"/>
        <dbReference type="Rhea" id="RHEA-COMP:10195"/>
        <dbReference type="Rhea" id="RHEA-COMP:10197"/>
        <dbReference type="ChEBI" id="CHEBI:15378"/>
        <dbReference type="ChEBI" id="CHEBI:57856"/>
        <dbReference type="ChEBI" id="CHEBI:59789"/>
        <dbReference type="ChEBI" id="CHEBI:74454"/>
        <dbReference type="ChEBI" id="CHEBI:74455"/>
        <dbReference type="EC" id="2.1.1.61"/>
    </reaction>
</comment>
<protein>
    <recommendedName>
        <fullName evidence="10">tRNA 5-methylaminomethyl-2-thiouridine biosynthesis bifunctional protein MnmC</fullName>
        <shortName evidence="10">tRNA mnm(5)s(2)U biosynthesis bifunctional protein</shortName>
    </recommendedName>
    <domain>
        <recommendedName>
            <fullName evidence="10">tRNA (mnm(5)s(2)U34)-methyltransferase</fullName>
            <ecNumber evidence="10">2.1.1.61</ecNumber>
        </recommendedName>
    </domain>
    <domain>
        <recommendedName>
            <fullName evidence="10">FAD-dependent cmnm(5)s(2)U34 oxidoreductase</fullName>
            <ecNumber evidence="10">1.5.-.-</ecNumber>
        </recommendedName>
    </domain>
</protein>
<evidence type="ECO:0000256" key="7">
    <source>
        <dbReference type="ARBA" id="ARBA00022827"/>
    </source>
</evidence>
<dbReference type="InterPro" id="IPR017610">
    <property type="entry name" value="tRNA_S-uridine_synth_MnmC_C"/>
</dbReference>
<comment type="caution">
    <text evidence="13">The sequence shown here is derived from an EMBL/GenBank/DDBJ whole genome shotgun (WGS) entry which is preliminary data.</text>
</comment>
<accession>A0A2N7X7T9</accession>
<dbReference type="GO" id="GO:0016645">
    <property type="term" value="F:oxidoreductase activity, acting on the CH-NH group of donors"/>
    <property type="evidence" value="ECO:0007669"/>
    <property type="project" value="InterPro"/>
</dbReference>
<keyword evidence="1 10" id="KW-0963">Cytoplasm</keyword>
<evidence type="ECO:0000256" key="9">
    <source>
        <dbReference type="ARBA" id="ARBA00023268"/>
    </source>
</evidence>
<feature type="domain" description="MnmC-like methyltransferase" evidence="12">
    <location>
        <begin position="116"/>
        <end position="234"/>
    </location>
</feature>
<dbReference type="Gene3D" id="3.50.50.60">
    <property type="entry name" value="FAD/NAD(P)-binding domain"/>
    <property type="match status" value="1"/>
</dbReference>
<dbReference type="GO" id="GO:0005737">
    <property type="term" value="C:cytoplasm"/>
    <property type="evidence" value="ECO:0007669"/>
    <property type="project" value="UniProtKB-SubCell"/>
</dbReference>
<dbReference type="GO" id="GO:0032259">
    <property type="term" value="P:methylation"/>
    <property type="evidence" value="ECO:0007669"/>
    <property type="project" value="UniProtKB-KW"/>
</dbReference>
<keyword evidence="9 10" id="KW-0511">Multifunctional enzyme</keyword>
<dbReference type="Gene3D" id="3.40.50.150">
    <property type="entry name" value="Vaccinia Virus protein VP39"/>
    <property type="match status" value="1"/>
</dbReference>
<feature type="region of interest" description="FAD-dependent cmnm(5)s(2)U34 oxidoreductase" evidence="10">
    <location>
        <begin position="260"/>
        <end position="660"/>
    </location>
</feature>
<comment type="similarity">
    <text evidence="10">In the N-terminal section; belongs to the methyltransferase superfamily. tRNA (mnm(5)s(2)U34)-methyltransferase family.</text>
</comment>
<evidence type="ECO:0000256" key="5">
    <source>
        <dbReference type="ARBA" id="ARBA00022691"/>
    </source>
</evidence>
<dbReference type="GO" id="GO:0002097">
    <property type="term" value="P:tRNA wobble base modification"/>
    <property type="evidence" value="ECO:0007669"/>
    <property type="project" value="UniProtKB-UniRule"/>
</dbReference>
<proteinExistence type="inferred from homology"/>
<evidence type="ECO:0000313" key="13">
    <source>
        <dbReference type="EMBL" id="PMS37602.1"/>
    </source>
</evidence>
<dbReference type="PANTHER" id="PTHR13847:SF283">
    <property type="entry name" value="TRNA 5-METHYLAMINOMETHYL-2-THIOURIDINE BIOSYNTHESIS BIFUNCTIONAL PROTEIN MNMC"/>
    <property type="match status" value="1"/>
</dbReference>
<evidence type="ECO:0000256" key="4">
    <source>
        <dbReference type="ARBA" id="ARBA00022679"/>
    </source>
</evidence>
<keyword evidence="5 10" id="KW-0949">S-adenosyl-L-methionine</keyword>
<name>A0A2N7X7T9_9BURK</name>
<dbReference type="NCBIfam" id="TIGR03197">
    <property type="entry name" value="MnmC_Cterm"/>
    <property type="match status" value="1"/>
</dbReference>
<dbReference type="RefSeq" id="WP_018441349.1">
    <property type="nucleotide sequence ID" value="NZ_KB890176.1"/>
</dbReference>
<organism evidence="13 14">
    <name type="scientific">Trinickia symbiotica</name>
    <dbReference type="NCBI Taxonomy" id="863227"/>
    <lineage>
        <taxon>Bacteria</taxon>
        <taxon>Pseudomonadati</taxon>
        <taxon>Pseudomonadota</taxon>
        <taxon>Betaproteobacteria</taxon>
        <taxon>Burkholderiales</taxon>
        <taxon>Burkholderiaceae</taxon>
        <taxon>Trinickia</taxon>
    </lineage>
</organism>
<keyword evidence="2 10" id="KW-0489">Methyltransferase</keyword>
<reference evidence="13 14" key="1">
    <citation type="submission" date="2018-01" db="EMBL/GenBank/DDBJ databases">
        <title>Whole genome analyses suggest that Burkholderia sensu lato contains two further novel genera in the rhizoxinica-symbiotica group Mycetohabitans gen. nov., and Trinickia gen. nov.: implications for the evolution of diazotrophy and nodulation in the Burkholderiaceae.</title>
        <authorList>
            <person name="Estrada-de los Santos P."/>
            <person name="Palmer M."/>
            <person name="Chavez-Ramirez B."/>
            <person name="Beukes C."/>
            <person name="Steenkamp E.T."/>
            <person name="Hirsch A.M."/>
            <person name="Manyaka P."/>
            <person name="Maluk M."/>
            <person name="Lafos M."/>
            <person name="Crook M."/>
            <person name="Gross E."/>
            <person name="Simon M.F."/>
            <person name="Bueno dos Reis Junior F."/>
            <person name="Poole P.S."/>
            <person name="Venter S.N."/>
            <person name="James E.K."/>
        </authorList>
    </citation>
    <scope>NUCLEOTIDE SEQUENCE [LARGE SCALE GENOMIC DNA]</scope>
    <source>
        <strain evidence="13 14">JPY 581</strain>
    </source>
</reference>
<comment type="similarity">
    <text evidence="10">In the C-terminal section; belongs to the DAO family.</text>
</comment>
<evidence type="ECO:0000259" key="11">
    <source>
        <dbReference type="Pfam" id="PF01266"/>
    </source>
</evidence>
<dbReference type="HAMAP" id="MF_01102">
    <property type="entry name" value="MnmC"/>
    <property type="match status" value="1"/>
</dbReference>
<dbReference type="SUPFAM" id="SSF51905">
    <property type="entry name" value="FAD/NAD(P)-binding domain"/>
    <property type="match status" value="1"/>
</dbReference>
<evidence type="ECO:0000259" key="12">
    <source>
        <dbReference type="Pfam" id="PF05430"/>
    </source>
</evidence>
<dbReference type="Pfam" id="PF01266">
    <property type="entry name" value="DAO"/>
    <property type="match status" value="1"/>
</dbReference>
<keyword evidence="14" id="KW-1185">Reference proteome</keyword>
<dbReference type="EMBL" id="PNYC01000003">
    <property type="protein sequence ID" value="PMS37602.1"/>
    <property type="molecule type" value="Genomic_DNA"/>
</dbReference>
<feature type="domain" description="FAD dependent oxidoreductase" evidence="11">
    <location>
        <begin position="257"/>
        <end position="624"/>
    </location>
</feature>
<dbReference type="STRING" id="863227.GCA_000373005_02783"/>
<evidence type="ECO:0000256" key="10">
    <source>
        <dbReference type="HAMAP-Rule" id="MF_01102"/>
    </source>
</evidence>
<evidence type="ECO:0000256" key="8">
    <source>
        <dbReference type="ARBA" id="ARBA00023002"/>
    </source>
</evidence>
<dbReference type="InterPro" id="IPR047785">
    <property type="entry name" value="tRNA_MNMC2"/>
</dbReference>
<gene>
    <name evidence="10" type="primary">mnmC</name>
    <name evidence="13" type="ORF">C0Z20_06460</name>
</gene>
<dbReference type="NCBIfam" id="NF033855">
    <property type="entry name" value="tRNA_MNMC2"/>
    <property type="match status" value="1"/>
</dbReference>
<dbReference type="NCBIfam" id="NF002481">
    <property type="entry name" value="PRK01747.1-2"/>
    <property type="match status" value="1"/>
</dbReference>
<sequence length="660" mass="70936">MTAPLRPATLAFRDDGTPYSPAYDDVYHSAAGALAQAQHVFIGGNKLPSRWRGRRLFTILETGFGLGGNFLATWAAWRGDPARPQRLAFVSIEKHPFSAHDLRALHERIVAHATIAPLARALADAWPLPLPGVHRLEFEGGRVTLTIAFGDALELLPKLWLRADAFYLDGFSPAKNPDLWSPPVFKALARLAGKDATLATYTSAGHVRRGLEAAGFLCAKAQGFAGKREMLVGTFAPRWRVRRHEPPLPIDCTERQAVVIGAGLAGCAVTERLVARGWQVTLVDRHARVASETSGNPGAVFHPLLSRDDSVASRISRAGFLYALDRWRVLEAAGHRFERSANGLLHLPADEEEEQTLAEAIATHAFPAEFARMLSAGEAQALAGAALTGLSVRGCFYPQGGSLNPAALAAALCSSAAHASSWRGGVQVDRIVREGVVWNVIDDVGRLVARAPVVIVANAHDAARLARSRHVPTRIVRGQLTRLPPRFATGLRVPVIGDGYAVPLADGLLTGATYEPDDEDAAIRPSGHAENLARLSKLIPSLTNELAAIDPATLAGRVGFRCVTSDRLPMAGQFADERASEMQAASLRGAWPLDLPRAEGLYGAFAFGSRGLVWAALAAELVASQIEGEPWPVERDLAESLDPARYLLRALRHGLADRFA</sequence>
<keyword evidence="6 10" id="KW-0819">tRNA processing</keyword>
<evidence type="ECO:0000256" key="1">
    <source>
        <dbReference type="ARBA" id="ARBA00022490"/>
    </source>
</evidence>
<dbReference type="InterPro" id="IPR006076">
    <property type="entry name" value="FAD-dep_OxRdtase"/>
</dbReference>
<dbReference type="EC" id="1.5.-.-" evidence="10"/>
<dbReference type="InterPro" id="IPR023032">
    <property type="entry name" value="tRNA_MAMT_biosynth_bifunc_MnmC"/>
</dbReference>
<dbReference type="NCBIfam" id="NF002483">
    <property type="entry name" value="PRK01747.1-4"/>
    <property type="match status" value="1"/>
</dbReference>
<comment type="subcellular location">
    <subcellularLocation>
        <location evidence="10">Cytoplasm</location>
    </subcellularLocation>
</comment>
<dbReference type="Proteomes" id="UP000235777">
    <property type="component" value="Unassembled WGS sequence"/>
</dbReference>
<dbReference type="GO" id="GO:0050660">
    <property type="term" value="F:flavin adenine dinucleotide binding"/>
    <property type="evidence" value="ECO:0007669"/>
    <property type="project" value="UniProtKB-UniRule"/>
</dbReference>
<comment type="function">
    <text evidence="10">Catalyzes the last two steps in the biosynthesis of 5-methylaminomethyl-2-thiouridine (mnm(5)s(2)U) at the wobble position (U34) in tRNA. Catalyzes the FAD-dependent demodification of cmnm(5)s(2)U34 to nm(5)s(2)U34, followed by the transfer of a methyl group from S-adenosyl-L-methionine to nm(5)s(2)U34, to form mnm(5)s(2)U34.</text>
</comment>
<evidence type="ECO:0000313" key="14">
    <source>
        <dbReference type="Proteomes" id="UP000235777"/>
    </source>
</evidence>
<evidence type="ECO:0000256" key="6">
    <source>
        <dbReference type="ARBA" id="ARBA00022694"/>
    </source>
</evidence>
<dbReference type="SUPFAM" id="SSF54373">
    <property type="entry name" value="FAD-linked reductases, C-terminal domain"/>
    <property type="match status" value="1"/>
</dbReference>
<dbReference type="InterPro" id="IPR029063">
    <property type="entry name" value="SAM-dependent_MTases_sf"/>
</dbReference>
<keyword evidence="7 10" id="KW-0274">FAD</keyword>
<keyword evidence="4 10" id="KW-0808">Transferase</keyword>
<dbReference type="GO" id="GO:0004808">
    <property type="term" value="F:tRNA (5-methylaminomethyl-2-thiouridylate)(34)-methyltransferase activity"/>
    <property type="evidence" value="ECO:0007669"/>
    <property type="project" value="UniProtKB-EC"/>
</dbReference>
<dbReference type="Pfam" id="PF05430">
    <property type="entry name" value="Methyltransf_30"/>
    <property type="match status" value="1"/>
</dbReference>
<dbReference type="AlphaFoldDB" id="A0A2N7X7T9"/>
<evidence type="ECO:0000256" key="3">
    <source>
        <dbReference type="ARBA" id="ARBA00022630"/>
    </source>
</evidence>
<feature type="region of interest" description="tRNA (mnm(5)s(2)U34)-methyltransferase" evidence="10">
    <location>
        <begin position="1"/>
        <end position="236"/>
    </location>
</feature>
<keyword evidence="3 10" id="KW-0285">Flavoprotein</keyword>
<dbReference type="PANTHER" id="PTHR13847">
    <property type="entry name" value="SARCOSINE DEHYDROGENASE-RELATED"/>
    <property type="match status" value="1"/>
</dbReference>
<keyword evidence="8 10" id="KW-0560">Oxidoreductase</keyword>
<comment type="cofactor">
    <cofactor evidence="10">
        <name>FAD</name>
        <dbReference type="ChEBI" id="CHEBI:57692"/>
    </cofactor>
</comment>
<dbReference type="OrthoDB" id="9786494at2"/>
<dbReference type="EC" id="2.1.1.61" evidence="10"/>
<dbReference type="InterPro" id="IPR036188">
    <property type="entry name" value="FAD/NAD-bd_sf"/>
</dbReference>
<evidence type="ECO:0000256" key="2">
    <source>
        <dbReference type="ARBA" id="ARBA00022603"/>
    </source>
</evidence>
<dbReference type="InterPro" id="IPR008471">
    <property type="entry name" value="MnmC-like_methylTransf"/>
</dbReference>
<dbReference type="Gene3D" id="3.30.9.10">
    <property type="entry name" value="D-Amino Acid Oxidase, subunit A, domain 2"/>
    <property type="match status" value="1"/>
</dbReference>